<evidence type="ECO:0000256" key="1">
    <source>
        <dbReference type="SAM" id="SignalP"/>
    </source>
</evidence>
<dbReference type="AlphaFoldDB" id="A0A518BI63"/>
<evidence type="ECO:0000313" key="3">
    <source>
        <dbReference type="Proteomes" id="UP000316921"/>
    </source>
</evidence>
<sequence length="996" mass="110890" precursor="true">MIPISRPLRTAATAALSLALANPLASASAMLTSASAMLTSASAMLTSASAMVPTSTSAFGGQAVDKTETELREDIDFARGLAADWQFIDLAESVLEGLASSKLDRDLRQELELARCEVYGAGARYSADPNLREQLFVQALDSYRNYIDNNERSPVIADAKRSYVDLGAAYIASMEMALEDAVGEEATRIRETLADRLEELLQYAGEQVAELNAVTGLTERERQELAKLMLYRAQMALTYGRLGDDYSSYLDSAATFVEDLTFAFGSTSGWGLSAYLVLGDVYKAQGAPADAADMYVFVVDTTIPFDRSAWSAWIAEAQPSQARLDGLWYFVELGTPKLIEAQLAAGDAEGALTSALHFQNTWRREGFNLSPQGYLAMLSVARTLLDVGGFLGGDREELAWFESYEAAKDAGNNDRRIRPSADLALELAGLVNEQNVGNTLQIRAQRLIADAIGRPGVEVDLTVLFEAAKGYYNSQDYDRAIGAFRSVMAAAKDETARRLHYPKVLWYIGRSFQRLDRQLEAAMAFREGIERWSGDAEYDAQNANGYYSAMQLVRRTIKDDQEIERRFREAESYKASLGDNTDIVYTQAMRAFDEKDFDFARETFQQVESQATNYEKSLVKAARCFYETGKLDQALAELDAYLQNFVADPRNRLGPTETARQAARDEATAEAVYFQGQIAWDQGRHADVVKLYGDFADRFPGQSDLAAATLYYCIQSSLELDDLAGAKRFEQRLVKEFPTAQWTGNGATRLFNHVADARDRALQAGDVEVAKQMLREMASYLEISNSLATTPSFRSLLQEARLWRDLGEWSKAEVIFAGLARDYANSSDAQEAGTIESSVIPDLALCLIEQRRSAEALELLVPLVPDPEDKEAKVPAQATIETFCRAVAGWVEGDPSNPTIVPGVGDAAQLDRAGQWWRKISNRYTKWLDCDWYQTEFNRAWNYYQYSKLDSEKLEVAKQIVRVIKTETGSSFALVEDNCDDDPRVRDLFRWLDQQL</sequence>
<feature type="signal peptide" evidence="1">
    <location>
        <begin position="1"/>
        <end position="27"/>
    </location>
</feature>
<dbReference type="Gene3D" id="1.25.40.10">
    <property type="entry name" value="Tetratricopeptide repeat domain"/>
    <property type="match status" value="3"/>
</dbReference>
<dbReference type="KEGG" id="pbap:Pla133_17430"/>
<keyword evidence="3" id="KW-1185">Reference proteome</keyword>
<dbReference type="InterPro" id="IPR011990">
    <property type="entry name" value="TPR-like_helical_dom_sf"/>
</dbReference>
<feature type="chain" id="PRO_5021739284" description="Tetratricopeptide repeat protein" evidence="1">
    <location>
        <begin position="28"/>
        <end position="996"/>
    </location>
</feature>
<organism evidence="2 3">
    <name type="scientific">Engelhardtia mirabilis</name>
    <dbReference type="NCBI Taxonomy" id="2528011"/>
    <lineage>
        <taxon>Bacteria</taxon>
        <taxon>Pseudomonadati</taxon>
        <taxon>Planctomycetota</taxon>
        <taxon>Planctomycetia</taxon>
        <taxon>Planctomycetia incertae sedis</taxon>
        <taxon>Engelhardtia</taxon>
    </lineage>
</organism>
<dbReference type="Proteomes" id="UP000316921">
    <property type="component" value="Chromosome"/>
</dbReference>
<proteinExistence type="predicted"/>
<evidence type="ECO:0008006" key="4">
    <source>
        <dbReference type="Google" id="ProtNLM"/>
    </source>
</evidence>
<gene>
    <name evidence="2" type="ORF">Pla133_17430</name>
</gene>
<accession>A0A518BI63</accession>
<name>A0A518BI63_9BACT</name>
<protein>
    <recommendedName>
        <fullName evidence="4">Tetratricopeptide repeat protein</fullName>
    </recommendedName>
</protein>
<keyword evidence="1" id="KW-0732">Signal</keyword>
<dbReference type="EMBL" id="CP036287">
    <property type="protein sequence ID" value="QDU66667.1"/>
    <property type="molecule type" value="Genomic_DNA"/>
</dbReference>
<dbReference type="Pfam" id="PF14559">
    <property type="entry name" value="TPR_19"/>
    <property type="match status" value="1"/>
</dbReference>
<evidence type="ECO:0000313" key="2">
    <source>
        <dbReference type="EMBL" id="QDU66667.1"/>
    </source>
</evidence>
<dbReference type="SUPFAM" id="SSF48452">
    <property type="entry name" value="TPR-like"/>
    <property type="match status" value="1"/>
</dbReference>
<reference evidence="2 3" key="1">
    <citation type="submission" date="2019-02" db="EMBL/GenBank/DDBJ databases">
        <title>Deep-cultivation of Planctomycetes and their phenomic and genomic characterization uncovers novel biology.</title>
        <authorList>
            <person name="Wiegand S."/>
            <person name="Jogler M."/>
            <person name="Boedeker C."/>
            <person name="Pinto D."/>
            <person name="Vollmers J."/>
            <person name="Rivas-Marin E."/>
            <person name="Kohn T."/>
            <person name="Peeters S.H."/>
            <person name="Heuer A."/>
            <person name="Rast P."/>
            <person name="Oberbeckmann S."/>
            <person name="Bunk B."/>
            <person name="Jeske O."/>
            <person name="Meyerdierks A."/>
            <person name="Storesund J.E."/>
            <person name="Kallscheuer N."/>
            <person name="Luecker S."/>
            <person name="Lage O.M."/>
            <person name="Pohl T."/>
            <person name="Merkel B.J."/>
            <person name="Hornburger P."/>
            <person name="Mueller R.-W."/>
            <person name="Bruemmer F."/>
            <person name="Labrenz M."/>
            <person name="Spormann A.M."/>
            <person name="Op den Camp H."/>
            <person name="Overmann J."/>
            <person name="Amann R."/>
            <person name="Jetten M.S.M."/>
            <person name="Mascher T."/>
            <person name="Medema M.H."/>
            <person name="Devos D.P."/>
            <person name="Kaster A.-K."/>
            <person name="Ovreas L."/>
            <person name="Rohde M."/>
            <person name="Galperin M.Y."/>
            <person name="Jogler C."/>
        </authorList>
    </citation>
    <scope>NUCLEOTIDE SEQUENCE [LARGE SCALE GENOMIC DNA]</scope>
    <source>
        <strain evidence="2 3">Pla133</strain>
    </source>
</reference>